<keyword evidence="2" id="KW-1185">Reference proteome</keyword>
<evidence type="ECO:0008006" key="3">
    <source>
        <dbReference type="Google" id="ProtNLM"/>
    </source>
</evidence>
<dbReference type="Gene3D" id="3.40.50.1820">
    <property type="entry name" value="alpha/beta hydrolase"/>
    <property type="match status" value="1"/>
</dbReference>
<evidence type="ECO:0000313" key="2">
    <source>
        <dbReference type="Proteomes" id="UP001499959"/>
    </source>
</evidence>
<organism evidence="1 2">
    <name type="scientific">Lysobacter hankyongensis</name>
    <dbReference type="NCBI Taxonomy" id="1176535"/>
    <lineage>
        <taxon>Bacteria</taxon>
        <taxon>Pseudomonadati</taxon>
        <taxon>Pseudomonadota</taxon>
        <taxon>Gammaproteobacteria</taxon>
        <taxon>Lysobacterales</taxon>
        <taxon>Lysobacteraceae</taxon>
        <taxon>Lysobacter</taxon>
    </lineage>
</organism>
<evidence type="ECO:0000313" key="1">
    <source>
        <dbReference type="EMBL" id="GAA4802185.1"/>
    </source>
</evidence>
<dbReference type="SUPFAM" id="SSF53474">
    <property type="entry name" value="alpha/beta-Hydrolases"/>
    <property type="match status" value="1"/>
</dbReference>
<dbReference type="PANTHER" id="PTHR32015">
    <property type="entry name" value="FASTING INDUCED LIPASE"/>
    <property type="match status" value="1"/>
</dbReference>
<dbReference type="EMBL" id="BAABJE010000017">
    <property type="protein sequence ID" value="GAA4802185.1"/>
    <property type="molecule type" value="Genomic_DNA"/>
</dbReference>
<dbReference type="InterPro" id="IPR029058">
    <property type="entry name" value="AB_hydrolase_fold"/>
</dbReference>
<dbReference type="PANTHER" id="PTHR32015:SF1">
    <property type="entry name" value="LIPASE"/>
    <property type="match status" value="1"/>
</dbReference>
<comment type="caution">
    <text evidence="1">The sequence shown here is derived from an EMBL/GenBank/DDBJ whole genome shotgun (WGS) entry which is preliminary data.</text>
</comment>
<dbReference type="Proteomes" id="UP001499959">
    <property type="component" value="Unassembled WGS sequence"/>
</dbReference>
<gene>
    <name evidence="1" type="ORF">GCM10023307_31070</name>
</gene>
<protein>
    <recommendedName>
        <fullName evidence="3">Lipase</fullName>
    </recommendedName>
</protein>
<sequence>MHRRTLRVIPALLSTASTALFALALPVLGTAALLLPGRAQALDCGTNNGFTCTGTATQYAGGFNPGVGSGGFGGAAACTPTRTPVVYIHGNGDSAISFDMPPGAVSGYATPTYSIYDELKSRGYKDCELFGVTYLDASERGSPQNNYHSPAKYQILKTFIDAVKTHTGRSQVDIVAHSMGSSMALAMVRYYGYQGSVRRFINIGGGLRGLNTCYATGYQSPYAPTCNAEAYVWPYDYYTFGYYPSTGVSFYGYNRWTGSGSTSLRATPASYTGIGFYTITAGLYDQVHCFTTSYSSGCSNGALFNAGTNVKAQVDIGFGSSAYAYDWDWADGSPYNAGGGDTSSGVGHFRSKTNAGRIVYNMLATTCTTGCASGYAGVNGPAFNR</sequence>
<dbReference type="RefSeq" id="WP_345304265.1">
    <property type="nucleotide sequence ID" value="NZ_BAABJE010000017.1"/>
</dbReference>
<dbReference type="InterPro" id="IPR002918">
    <property type="entry name" value="Lipase_EstA/Esterase_EstB"/>
</dbReference>
<reference evidence="2" key="1">
    <citation type="journal article" date="2019" name="Int. J. Syst. Evol. Microbiol.">
        <title>The Global Catalogue of Microorganisms (GCM) 10K type strain sequencing project: providing services to taxonomists for standard genome sequencing and annotation.</title>
        <authorList>
            <consortium name="The Broad Institute Genomics Platform"/>
            <consortium name="The Broad Institute Genome Sequencing Center for Infectious Disease"/>
            <person name="Wu L."/>
            <person name="Ma J."/>
        </authorList>
    </citation>
    <scope>NUCLEOTIDE SEQUENCE [LARGE SCALE GENOMIC DNA]</scope>
    <source>
        <strain evidence="2">JCM 18204</strain>
    </source>
</reference>
<name>A0ABP9C1C6_9GAMM</name>
<accession>A0ABP9C1C6</accession>
<proteinExistence type="predicted"/>
<dbReference type="Pfam" id="PF01674">
    <property type="entry name" value="Lipase_2"/>
    <property type="match status" value="1"/>
</dbReference>